<gene>
    <name evidence="2" type="ORF">P0Y50_04330</name>
</gene>
<organism evidence="2 3">
    <name type="scientific">Candidatus Brevundimonas colombiensis</name>
    <dbReference type="NCBI Taxonomy" id="3121376"/>
    <lineage>
        <taxon>Bacteria</taxon>
        <taxon>Pseudomonadati</taxon>
        <taxon>Pseudomonadota</taxon>
        <taxon>Alphaproteobacteria</taxon>
        <taxon>Caulobacterales</taxon>
        <taxon>Caulobacteraceae</taxon>
        <taxon>Brevundimonas</taxon>
    </lineage>
</organism>
<dbReference type="InterPro" id="IPR007047">
    <property type="entry name" value="Flp_Fap"/>
</dbReference>
<protein>
    <submittedName>
        <fullName evidence="2">Flp family type IVb pilin</fullName>
    </submittedName>
</protein>
<accession>A0AAJ5X2A2</accession>
<name>A0AAJ5X2A2_9CAUL</name>
<evidence type="ECO:0000313" key="2">
    <source>
        <dbReference type="EMBL" id="WEK40842.1"/>
    </source>
</evidence>
<proteinExistence type="predicted"/>
<reference evidence="2" key="1">
    <citation type="submission" date="2023-03" db="EMBL/GenBank/DDBJ databases">
        <title>Andean soil-derived lignocellulolytic bacterial consortium as a source of novel taxa and putative plastic-active enzymes.</title>
        <authorList>
            <person name="Diaz-Garcia L."/>
            <person name="Chuvochina M."/>
            <person name="Feuerriegel G."/>
            <person name="Bunk B."/>
            <person name="Sproer C."/>
            <person name="Streit W.R."/>
            <person name="Rodriguez L.M."/>
            <person name="Overmann J."/>
            <person name="Jimenez D.J."/>
        </authorList>
    </citation>
    <scope>NUCLEOTIDE SEQUENCE</scope>
    <source>
        <strain evidence="2">MAG 833</strain>
    </source>
</reference>
<dbReference type="EMBL" id="CP119326">
    <property type="protein sequence ID" value="WEK40842.1"/>
    <property type="molecule type" value="Genomic_DNA"/>
</dbReference>
<evidence type="ECO:0000313" key="3">
    <source>
        <dbReference type="Proteomes" id="UP001213664"/>
    </source>
</evidence>
<sequence>MRRLIGRFLCDENGATAIEYGLICGLIFLAITGSIGLMANANNGLLAVTVAKLSAALGG</sequence>
<feature type="transmembrane region" description="Helical" evidence="1">
    <location>
        <begin position="20"/>
        <end position="39"/>
    </location>
</feature>
<keyword evidence="1" id="KW-1133">Transmembrane helix</keyword>
<dbReference type="Proteomes" id="UP001213664">
    <property type="component" value="Chromosome"/>
</dbReference>
<dbReference type="AlphaFoldDB" id="A0AAJ5X2A2"/>
<evidence type="ECO:0000256" key="1">
    <source>
        <dbReference type="SAM" id="Phobius"/>
    </source>
</evidence>
<keyword evidence="1" id="KW-0472">Membrane</keyword>
<dbReference type="Pfam" id="PF04964">
    <property type="entry name" value="Flp_Fap"/>
    <property type="match status" value="1"/>
</dbReference>
<keyword evidence="1" id="KW-0812">Transmembrane</keyword>